<dbReference type="PROSITE" id="PS52035">
    <property type="entry name" value="PEPTIDASE_M14"/>
    <property type="match status" value="1"/>
</dbReference>
<feature type="domain" description="Peptidase M14" evidence="15">
    <location>
        <begin position="29"/>
        <end position="170"/>
    </location>
</feature>
<comment type="similarity">
    <text evidence="2 14">Belongs to the peptidase M14 family.</text>
</comment>
<evidence type="ECO:0000256" key="2">
    <source>
        <dbReference type="ARBA" id="ARBA00005988"/>
    </source>
</evidence>
<dbReference type="Gene3D" id="3.30.70.340">
    <property type="entry name" value="Metallocarboxypeptidase-like"/>
    <property type="match status" value="1"/>
</dbReference>
<keyword evidence="6" id="KW-0732">Signal</keyword>
<dbReference type="Pfam" id="PF00246">
    <property type="entry name" value="Peptidase_M14"/>
    <property type="match status" value="1"/>
</dbReference>
<evidence type="ECO:0000256" key="3">
    <source>
        <dbReference type="ARBA" id="ARBA00022645"/>
    </source>
</evidence>
<evidence type="ECO:0000256" key="7">
    <source>
        <dbReference type="ARBA" id="ARBA00022801"/>
    </source>
</evidence>
<accession>A0ABM3CCX7</accession>
<evidence type="ECO:0000256" key="1">
    <source>
        <dbReference type="ARBA" id="ARBA00001947"/>
    </source>
</evidence>
<keyword evidence="3 17" id="KW-0121">Carboxypeptidase</keyword>
<evidence type="ECO:0000256" key="10">
    <source>
        <dbReference type="ARBA" id="ARBA00023157"/>
    </source>
</evidence>
<dbReference type="PANTHER" id="PTHR11705:SF94">
    <property type="entry name" value="CARBOXYPEPTIDASE A1"/>
    <property type="match status" value="1"/>
</dbReference>
<dbReference type="InterPro" id="IPR000834">
    <property type="entry name" value="Peptidase_M14"/>
</dbReference>
<evidence type="ECO:0000256" key="11">
    <source>
        <dbReference type="ARBA" id="ARBA00036253"/>
    </source>
</evidence>
<gene>
    <name evidence="17" type="primary">LOC106561560</name>
</gene>
<evidence type="ECO:0000256" key="5">
    <source>
        <dbReference type="ARBA" id="ARBA00022723"/>
    </source>
</evidence>
<dbReference type="SUPFAM" id="SSF53187">
    <property type="entry name" value="Zn-dependent exopeptidases"/>
    <property type="match status" value="1"/>
</dbReference>
<dbReference type="GeneID" id="106561560"/>
<keyword evidence="4" id="KW-0645">Protease</keyword>
<evidence type="ECO:0000256" key="12">
    <source>
        <dbReference type="ARBA" id="ARBA00039144"/>
    </source>
</evidence>
<evidence type="ECO:0000256" key="4">
    <source>
        <dbReference type="ARBA" id="ARBA00022670"/>
    </source>
</evidence>
<dbReference type="PANTHER" id="PTHR11705">
    <property type="entry name" value="PROTEASE FAMILY M14 CARBOXYPEPTIDASE A,B"/>
    <property type="match status" value="1"/>
</dbReference>
<evidence type="ECO:0000256" key="9">
    <source>
        <dbReference type="ARBA" id="ARBA00023049"/>
    </source>
</evidence>
<evidence type="ECO:0000313" key="17">
    <source>
        <dbReference type="RefSeq" id="XP_045544401.1"/>
    </source>
</evidence>
<dbReference type="InterPro" id="IPR036990">
    <property type="entry name" value="M14A-like_propep"/>
</dbReference>
<evidence type="ECO:0000256" key="14">
    <source>
        <dbReference type="PROSITE-ProRule" id="PRU01379"/>
    </source>
</evidence>
<evidence type="ECO:0000256" key="13">
    <source>
        <dbReference type="ARBA" id="ARBA00040642"/>
    </source>
</evidence>
<evidence type="ECO:0000256" key="6">
    <source>
        <dbReference type="ARBA" id="ARBA00022729"/>
    </source>
</evidence>
<name>A0ABM3CCX7_SALSA</name>
<dbReference type="PROSITE" id="PS00132">
    <property type="entry name" value="CARBOXYPEPT_ZN_1"/>
    <property type="match status" value="1"/>
</dbReference>
<comment type="cofactor">
    <cofactor evidence="1">
        <name>Zn(2+)</name>
        <dbReference type="ChEBI" id="CHEBI:29105"/>
    </cofactor>
</comment>
<dbReference type="Pfam" id="PF02244">
    <property type="entry name" value="Propep_M14"/>
    <property type="match status" value="1"/>
</dbReference>
<keyword evidence="16" id="KW-1185">Reference proteome</keyword>
<dbReference type="Gene3D" id="3.40.630.10">
    <property type="entry name" value="Zn peptidases"/>
    <property type="match status" value="1"/>
</dbReference>
<comment type="catalytic activity">
    <reaction evidence="11">
        <text>Release of a C-terminal amino acid, but little or no action with -Asp, -Glu, -Arg, -Lys or -Pro.</text>
        <dbReference type="EC" id="3.4.17.1"/>
    </reaction>
</comment>
<keyword evidence="10" id="KW-1015">Disulfide bond</keyword>
<evidence type="ECO:0000313" key="16">
    <source>
        <dbReference type="Proteomes" id="UP001652741"/>
    </source>
</evidence>
<dbReference type="InterPro" id="IPR057246">
    <property type="entry name" value="CARBOXYPEPT_ZN_1"/>
</dbReference>
<evidence type="ECO:0000256" key="8">
    <source>
        <dbReference type="ARBA" id="ARBA00022833"/>
    </source>
</evidence>
<proteinExistence type="inferred from homology"/>
<keyword evidence="7" id="KW-0378">Hydrolase</keyword>
<keyword evidence="8" id="KW-0862">Zinc</keyword>
<dbReference type="EC" id="3.4.17.1" evidence="12"/>
<comment type="caution">
    <text evidence="14">Lacks conserved residue(s) required for the propagation of feature annotation.</text>
</comment>
<dbReference type="Proteomes" id="UP001652741">
    <property type="component" value="Chromosome ssa10"/>
</dbReference>
<dbReference type="RefSeq" id="XP_045544401.1">
    <property type="nucleotide sequence ID" value="XM_045688445.1"/>
</dbReference>
<reference evidence="17" key="1">
    <citation type="submission" date="2025-08" db="UniProtKB">
        <authorList>
            <consortium name="RefSeq"/>
        </authorList>
    </citation>
    <scope>IDENTIFICATION</scope>
</reference>
<protein>
    <recommendedName>
        <fullName evidence="13">Carboxypeptidase A1</fullName>
        <ecNumber evidence="12">3.4.17.1</ecNumber>
    </recommendedName>
</protein>
<dbReference type="InterPro" id="IPR003146">
    <property type="entry name" value="M14A_act_pep"/>
</dbReference>
<evidence type="ECO:0000259" key="15">
    <source>
        <dbReference type="PROSITE" id="PS52035"/>
    </source>
</evidence>
<keyword evidence="5" id="KW-0479">Metal-binding</keyword>
<organism evidence="16 17">
    <name type="scientific">Salmo salar</name>
    <name type="common">Atlantic salmon</name>
    <dbReference type="NCBI Taxonomy" id="8030"/>
    <lineage>
        <taxon>Eukaryota</taxon>
        <taxon>Metazoa</taxon>
        <taxon>Chordata</taxon>
        <taxon>Craniata</taxon>
        <taxon>Vertebrata</taxon>
        <taxon>Euteleostomi</taxon>
        <taxon>Actinopterygii</taxon>
        <taxon>Neopterygii</taxon>
        <taxon>Teleostei</taxon>
        <taxon>Protacanthopterygii</taxon>
        <taxon>Salmoniformes</taxon>
        <taxon>Salmonidae</taxon>
        <taxon>Salmoninae</taxon>
        <taxon>Salmo</taxon>
    </lineage>
</organism>
<dbReference type="SUPFAM" id="SSF54897">
    <property type="entry name" value="Protease propeptides/inhibitors"/>
    <property type="match status" value="1"/>
</dbReference>
<keyword evidence="9" id="KW-0482">Metalloprotease</keyword>
<sequence length="170" mass="19360">MEPIDLSTPVDIRVPFTSLQTVKAFLETEDIPYSVMIMDLQVMLDEEQDQMLSARAPAPRTTNDYDYSNYHDIADFSTGGINRPGIWLDTGIHSREWITQASGTWFAKKIVTDYGRDAALTAILDKMDIFLEIVTNPDGYYYTHNSNRMWRKTRKPNPGSSCVGTDPNRN</sequence>